<dbReference type="SUPFAM" id="SSF57667">
    <property type="entry name" value="beta-beta-alpha zinc fingers"/>
    <property type="match status" value="3"/>
</dbReference>
<dbReference type="AlphaFoldDB" id="A0ABD0WSA4"/>
<feature type="domain" description="C2H2-type" evidence="14">
    <location>
        <begin position="463"/>
        <end position="490"/>
    </location>
</feature>
<feature type="compositionally biased region" description="Basic and acidic residues" evidence="13">
    <location>
        <begin position="236"/>
        <end position="250"/>
    </location>
</feature>
<dbReference type="EMBL" id="JAGEUA010000009">
    <property type="protein sequence ID" value="KAL0966547.1"/>
    <property type="molecule type" value="Genomic_DNA"/>
</dbReference>
<dbReference type="SMART" id="SM00980">
    <property type="entry name" value="THAP"/>
    <property type="match status" value="1"/>
</dbReference>
<dbReference type="InterPro" id="IPR038441">
    <property type="entry name" value="THAP_Znf_sf"/>
</dbReference>
<dbReference type="Proteomes" id="UP001557470">
    <property type="component" value="Unassembled WGS sequence"/>
</dbReference>
<organism evidence="16 17">
    <name type="scientific">Umbra pygmaea</name>
    <name type="common">Eastern mudminnow</name>
    <dbReference type="NCBI Taxonomy" id="75934"/>
    <lineage>
        <taxon>Eukaryota</taxon>
        <taxon>Metazoa</taxon>
        <taxon>Chordata</taxon>
        <taxon>Craniata</taxon>
        <taxon>Vertebrata</taxon>
        <taxon>Euteleostomi</taxon>
        <taxon>Actinopterygii</taxon>
        <taxon>Neopterygii</taxon>
        <taxon>Teleostei</taxon>
        <taxon>Protacanthopterygii</taxon>
        <taxon>Esociformes</taxon>
        <taxon>Umbridae</taxon>
        <taxon>Umbra</taxon>
    </lineage>
</organism>
<dbReference type="PROSITE" id="PS50950">
    <property type="entry name" value="ZF_THAP"/>
    <property type="match status" value="1"/>
</dbReference>
<keyword evidence="7" id="KW-0805">Transcription regulation</keyword>
<dbReference type="GO" id="GO:0005634">
    <property type="term" value="C:nucleus"/>
    <property type="evidence" value="ECO:0007669"/>
    <property type="project" value="UniProtKB-SubCell"/>
</dbReference>
<evidence type="ECO:0000256" key="12">
    <source>
        <dbReference type="PROSITE-ProRule" id="PRU00309"/>
    </source>
</evidence>
<feature type="domain" description="THAP-type" evidence="15">
    <location>
        <begin position="1"/>
        <end position="92"/>
    </location>
</feature>
<feature type="compositionally biased region" description="Basic and acidic residues" evidence="13">
    <location>
        <begin position="218"/>
        <end position="228"/>
    </location>
</feature>
<dbReference type="GO" id="GO:0008270">
    <property type="term" value="F:zinc ion binding"/>
    <property type="evidence" value="ECO:0007669"/>
    <property type="project" value="UniProtKB-KW"/>
</dbReference>
<reference evidence="16 17" key="1">
    <citation type="submission" date="2024-06" db="EMBL/GenBank/DDBJ databases">
        <authorList>
            <person name="Pan Q."/>
            <person name="Wen M."/>
            <person name="Jouanno E."/>
            <person name="Zahm M."/>
            <person name="Klopp C."/>
            <person name="Cabau C."/>
            <person name="Louis A."/>
            <person name="Berthelot C."/>
            <person name="Parey E."/>
            <person name="Roest Crollius H."/>
            <person name="Montfort J."/>
            <person name="Robinson-Rechavi M."/>
            <person name="Bouchez O."/>
            <person name="Lampietro C."/>
            <person name="Lopez Roques C."/>
            <person name="Donnadieu C."/>
            <person name="Postlethwait J."/>
            <person name="Bobe J."/>
            <person name="Verreycken H."/>
            <person name="Guiguen Y."/>
        </authorList>
    </citation>
    <scope>NUCLEOTIDE SEQUENCE [LARGE SCALE GENOMIC DNA]</scope>
    <source>
        <strain evidence="16">Up_M1</strain>
        <tissue evidence="16">Testis</tissue>
    </source>
</reference>
<evidence type="ECO:0000256" key="9">
    <source>
        <dbReference type="ARBA" id="ARBA00023163"/>
    </source>
</evidence>
<protein>
    <submittedName>
        <fullName evidence="16">Uncharacterized protein</fullName>
    </submittedName>
</protein>
<dbReference type="SUPFAM" id="SSF57716">
    <property type="entry name" value="Glucocorticoid receptor-like (DNA-binding domain)"/>
    <property type="match status" value="1"/>
</dbReference>
<comment type="similarity">
    <text evidence="2">Belongs to the krueppel C2H2-type zinc-finger protein family.</text>
</comment>
<dbReference type="GO" id="GO:0003677">
    <property type="term" value="F:DNA binding"/>
    <property type="evidence" value="ECO:0007669"/>
    <property type="project" value="UniProtKB-UniRule"/>
</dbReference>
<dbReference type="SMART" id="SM00692">
    <property type="entry name" value="DM3"/>
    <property type="match status" value="1"/>
</dbReference>
<dbReference type="SMART" id="SM00355">
    <property type="entry name" value="ZnF_C2H2"/>
    <property type="match status" value="7"/>
</dbReference>
<evidence type="ECO:0000256" key="13">
    <source>
        <dbReference type="SAM" id="MobiDB-lite"/>
    </source>
</evidence>
<evidence type="ECO:0000259" key="15">
    <source>
        <dbReference type="PROSITE" id="PS50950"/>
    </source>
</evidence>
<evidence type="ECO:0000256" key="11">
    <source>
        <dbReference type="PROSITE-ProRule" id="PRU00042"/>
    </source>
</evidence>
<dbReference type="PANTHER" id="PTHR24394:SF29">
    <property type="entry name" value="MYONEURIN"/>
    <property type="match status" value="1"/>
</dbReference>
<keyword evidence="9" id="KW-0804">Transcription</keyword>
<dbReference type="Pfam" id="PF00096">
    <property type="entry name" value="zf-C2H2"/>
    <property type="match status" value="3"/>
</dbReference>
<dbReference type="Gene3D" id="3.30.160.60">
    <property type="entry name" value="Classic Zinc Finger"/>
    <property type="match status" value="4"/>
</dbReference>
<feature type="domain" description="C2H2-type" evidence="14">
    <location>
        <begin position="407"/>
        <end position="429"/>
    </location>
</feature>
<keyword evidence="5 11" id="KW-0863">Zinc-finger</keyword>
<evidence type="ECO:0000256" key="3">
    <source>
        <dbReference type="ARBA" id="ARBA00022723"/>
    </source>
</evidence>
<dbReference type="InterPro" id="IPR036236">
    <property type="entry name" value="Znf_C2H2_sf"/>
</dbReference>
<feature type="domain" description="C2H2-type" evidence="14">
    <location>
        <begin position="491"/>
        <end position="518"/>
    </location>
</feature>
<keyword evidence="3" id="KW-0479">Metal-binding</keyword>
<dbReference type="FunFam" id="3.30.160.60:FF:001506">
    <property type="entry name" value="Zinc finger protein"/>
    <property type="match status" value="1"/>
</dbReference>
<evidence type="ECO:0000256" key="8">
    <source>
        <dbReference type="ARBA" id="ARBA00023125"/>
    </source>
</evidence>
<dbReference type="InterPro" id="IPR006612">
    <property type="entry name" value="THAP_Znf"/>
</dbReference>
<evidence type="ECO:0000256" key="10">
    <source>
        <dbReference type="ARBA" id="ARBA00023242"/>
    </source>
</evidence>
<evidence type="ECO:0000313" key="16">
    <source>
        <dbReference type="EMBL" id="KAL0966547.1"/>
    </source>
</evidence>
<evidence type="ECO:0000256" key="5">
    <source>
        <dbReference type="ARBA" id="ARBA00022771"/>
    </source>
</evidence>
<dbReference type="Pfam" id="PF05485">
    <property type="entry name" value="THAP"/>
    <property type="match status" value="1"/>
</dbReference>
<evidence type="ECO:0000256" key="1">
    <source>
        <dbReference type="ARBA" id="ARBA00004123"/>
    </source>
</evidence>
<proteinExistence type="inferred from homology"/>
<keyword evidence="10" id="KW-0539">Nucleus</keyword>
<evidence type="ECO:0000256" key="2">
    <source>
        <dbReference type="ARBA" id="ARBA00006991"/>
    </source>
</evidence>
<keyword evidence="8 12" id="KW-0238">DNA-binding</keyword>
<evidence type="ECO:0000313" key="17">
    <source>
        <dbReference type="Proteomes" id="UP001557470"/>
    </source>
</evidence>
<dbReference type="InterPro" id="IPR013087">
    <property type="entry name" value="Znf_C2H2_type"/>
</dbReference>
<keyword evidence="4" id="KW-0677">Repeat</keyword>
<gene>
    <name evidence="16" type="ORF">UPYG_G00296560</name>
</gene>
<feature type="region of interest" description="Disordered" evidence="13">
    <location>
        <begin position="538"/>
        <end position="583"/>
    </location>
</feature>
<feature type="compositionally biased region" description="Basic and acidic residues" evidence="13">
    <location>
        <begin position="274"/>
        <end position="284"/>
    </location>
</feature>
<dbReference type="Gene3D" id="6.20.210.20">
    <property type="entry name" value="THAP domain"/>
    <property type="match status" value="1"/>
</dbReference>
<dbReference type="PANTHER" id="PTHR24394">
    <property type="entry name" value="ZINC FINGER PROTEIN"/>
    <property type="match status" value="1"/>
</dbReference>
<evidence type="ECO:0000256" key="7">
    <source>
        <dbReference type="ARBA" id="ARBA00023015"/>
    </source>
</evidence>
<keyword evidence="6" id="KW-0862">Zinc</keyword>
<keyword evidence="17" id="KW-1185">Reference proteome</keyword>
<accession>A0ABD0WSA4</accession>
<sequence length="583" mass="66546">MGVRCTVKSCDNKQGRPGNTMMFHRIPTKNAVRKNLWLLALGIDLNTPVATIIKYHRVCSEHFTEDDYFKKMEFATRTMKRVLKDTAIPSIVQTGQNGSPALKESVEALINSEVAPKLPGRNDQGVPTISSLQDSGNCIDINPGSPDVRVNKACLLQLFLLCERCGCDCDARMQEEVGCFSVVQTCPFCSHHRKWLSQPLRTNETTEEPLNGEALGESDGRSSDEESKKGRKLSKRERSEASAWEPHVEDIGMDSDSDSSEDLETAGSSELPEEDKVDHSPTEIETEERLVEWCTECEAESVLTCTIQRHKKLYACGVCVSEIEGVSGFDQFYMRFNDLTSFKEHVQQEHNKKKRRLLCTDCGIHSQKEDHCCENNLDIFRCPHCGKHCKSELGIKLHISFLHAEVFSCKYCLKPFHSRQNKLTHEQSHPIELFPYRCSECPERFDDIVERHRHLKTHTNLKNICPNCDKEFFDTHHLERHMLTHTGQKPYVCQVCQQSFNQKSHLKSHMRVHTGEKPFKCQVCEKCFNHNVSLKNHIKRYHGPGSQDTRKTKHLESEKRDESSSKEQCKGHDPNSGTGQGKE</sequence>
<evidence type="ECO:0000259" key="14">
    <source>
        <dbReference type="PROSITE" id="PS50157"/>
    </source>
</evidence>
<feature type="region of interest" description="Disordered" evidence="13">
    <location>
        <begin position="200"/>
        <end position="284"/>
    </location>
</feature>
<comment type="subcellular location">
    <subcellularLocation>
        <location evidence="1">Nucleus</location>
    </subcellularLocation>
</comment>
<dbReference type="FunFam" id="3.30.160.60:FF:000710">
    <property type="entry name" value="Zinc finger protein 768"/>
    <property type="match status" value="1"/>
</dbReference>
<dbReference type="PROSITE" id="PS50157">
    <property type="entry name" value="ZINC_FINGER_C2H2_2"/>
    <property type="match status" value="5"/>
</dbReference>
<name>A0ABD0WSA4_UMBPY</name>
<dbReference type="PROSITE" id="PS00028">
    <property type="entry name" value="ZINC_FINGER_C2H2_1"/>
    <property type="match status" value="4"/>
</dbReference>
<feature type="domain" description="C2H2-type" evidence="14">
    <location>
        <begin position="436"/>
        <end position="463"/>
    </location>
</feature>
<evidence type="ECO:0000256" key="6">
    <source>
        <dbReference type="ARBA" id="ARBA00022833"/>
    </source>
</evidence>
<feature type="compositionally biased region" description="Acidic residues" evidence="13">
    <location>
        <begin position="251"/>
        <end position="264"/>
    </location>
</feature>
<feature type="compositionally biased region" description="Basic and acidic residues" evidence="13">
    <location>
        <begin position="548"/>
        <end position="573"/>
    </location>
</feature>
<evidence type="ECO:0000256" key="4">
    <source>
        <dbReference type="ARBA" id="ARBA00022737"/>
    </source>
</evidence>
<feature type="domain" description="C2H2-type" evidence="14">
    <location>
        <begin position="519"/>
        <end position="542"/>
    </location>
</feature>
<comment type="caution">
    <text evidence="16">The sequence shown here is derived from an EMBL/GenBank/DDBJ whole genome shotgun (WGS) entry which is preliminary data.</text>
</comment>